<dbReference type="InterPro" id="IPR005475">
    <property type="entry name" value="Transketolase-like_Pyr-bd"/>
</dbReference>
<evidence type="ECO:0000256" key="7">
    <source>
        <dbReference type="SAM" id="MobiDB-lite"/>
    </source>
</evidence>
<keyword evidence="5" id="KW-0560">Oxidoreductase</keyword>
<evidence type="ECO:0000256" key="2">
    <source>
        <dbReference type="ARBA" id="ARBA00003906"/>
    </source>
</evidence>
<dbReference type="RefSeq" id="WP_248352830.1">
    <property type="nucleotide sequence ID" value="NZ_AP025591.1"/>
</dbReference>
<dbReference type="NCBIfam" id="NF006914">
    <property type="entry name" value="PRK09404.1"/>
    <property type="match status" value="1"/>
</dbReference>
<evidence type="ECO:0000313" key="9">
    <source>
        <dbReference type="EMBL" id="BDG04454.1"/>
    </source>
</evidence>
<evidence type="ECO:0000256" key="4">
    <source>
        <dbReference type="ARBA" id="ARBA00012280"/>
    </source>
</evidence>
<evidence type="ECO:0000256" key="6">
    <source>
        <dbReference type="ARBA" id="ARBA00023052"/>
    </source>
</evidence>
<dbReference type="PANTHER" id="PTHR23152:SF4">
    <property type="entry name" value="2-OXOADIPATE DEHYDROGENASE COMPLEX COMPONENT E1"/>
    <property type="match status" value="1"/>
</dbReference>
<sequence>MPAQTDPLATPPSPTNLSFVENLYYAWLRDPSAVDAPWRAYFENLPPAPGAAPPPEAFEPRRANGHAALTAAGPSAGAGPDAAFQAKVDRLVQAYREYGHLRARLDPLGLVRPAEPFTLEQFGLSPSDLDRPSSDPEGRGDRTLRDLVSRLEETYCRTLGVELAHIHDQDLRGWLEARMERTRNRLPLAPGVKKLLLEKILQAESLEQFLGTRFLGAKRFSVEGAEGFLALLEFLVDRATGHGVRNVVIGMAHRGRLNVLANIVGKPLEQIFAEFRDNAIINAAGGDVKYHLGYSSDRETPDGVLVHLSLSFNPSHLEWIDPVVQGRVRAKQDRYQDFDRLRSLPVLVHGDAAFAGQGIVAEILNMSQLEGYAVGGTIHVIVNNQVGFTTAPRDARSTTYATGPARMLQIPLIHVNGEDIEAVAQAVLLAVDFRMRFHHDVVIDLWGYRRHGHNEGDEPSFTQPVMYRTIARKPTLRAEYAEQLVKEGTATPAEVEAMATGYRRRLEAAYQASAKLAVQAGAQAMTGFWKRYRGGLLDPREEPRTAVKLDVVRHAAEAVTQVPQGFAVHPKLQKVLEARAEMGRGARPLDWGMGEALAIATLALDGTRIRLVGQDVRRGTFSHRHAVLFDYSTGVPYTPLAHLREGQGTVEVRDSLLSEAAALGYEYGYSLEMPEALTIWEAQFGDFVNAAQVILDQFLASGEAKWNRLSGLVLLLPHGMEGQGPEHSSARLERFLELSVDDNWRVVNLTTPAQYFHALRRQVVSPWRKPLVVMSPKSLLRHPRAVSSIEELAQGGFQPVIADPVEDPGEITRVVLCSGKVYYDLVAAREASTARHVALVRVEELYPVHHEAIRDAVARFRPGVEIVWAQEEPANMGAWDYVDLHLSPRLPRPLELVSRPPSASPAVGSMTRHKLEQEQLVRQALGEPMPRTQRAETRAAAQER</sequence>
<feature type="region of interest" description="Disordered" evidence="7">
    <location>
        <begin position="121"/>
        <end position="142"/>
    </location>
</feature>
<comment type="cofactor">
    <cofactor evidence="1">
        <name>thiamine diphosphate</name>
        <dbReference type="ChEBI" id="CHEBI:58937"/>
    </cofactor>
</comment>
<evidence type="ECO:0000259" key="8">
    <source>
        <dbReference type="SMART" id="SM00861"/>
    </source>
</evidence>
<dbReference type="PANTHER" id="PTHR23152">
    <property type="entry name" value="2-OXOGLUTARATE DEHYDROGENASE"/>
    <property type="match status" value="1"/>
</dbReference>
<feature type="region of interest" description="Disordered" evidence="7">
    <location>
        <begin position="897"/>
        <end position="944"/>
    </location>
</feature>
<dbReference type="NCBIfam" id="NF008907">
    <property type="entry name" value="PRK12270.1"/>
    <property type="match status" value="1"/>
</dbReference>
<name>A0ABM7WYB0_9BACT</name>
<dbReference type="Pfam" id="PF16078">
    <property type="entry name" value="2-oxogl_dehyd_N"/>
    <property type="match status" value="1"/>
</dbReference>
<dbReference type="InterPro" id="IPR029061">
    <property type="entry name" value="THDP-binding"/>
</dbReference>
<organism evidence="9 10">
    <name type="scientific">Anaeromyxobacter oryzae</name>
    <dbReference type="NCBI Taxonomy" id="2918170"/>
    <lineage>
        <taxon>Bacteria</taxon>
        <taxon>Pseudomonadati</taxon>
        <taxon>Myxococcota</taxon>
        <taxon>Myxococcia</taxon>
        <taxon>Myxococcales</taxon>
        <taxon>Cystobacterineae</taxon>
        <taxon>Anaeromyxobacteraceae</taxon>
        <taxon>Anaeromyxobacter</taxon>
    </lineage>
</organism>
<reference evidence="10" key="1">
    <citation type="journal article" date="2022" name="Int. J. Syst. Evol. Microbiol.">
        <title>Anaeromyxobacter oryzae sp. nov., Anaeromyxobacter diazotrophicus sp. nov. and Anaeromyxobacter paludicola sp. nov., isolated from paddy soils.</title>
        <authorList>
            <person name="Itoh H."/>
            <person name="Xu Z."/>
            <person name="Mise K."/>
            <person name="Masuda Y."/>
            <person name="Ushijima N."/>
            <person name="Hayakawa C."/>
            <person name="Shiratori Y."/>
            <person name="Senoo K."/>
        </authorList>
    </citation>
    <scope>NUCLEOTIDE SEQUENCE [LARGE SCALE GENOMIC DNA]</scope>
    <source>
        <strain evidence="10">Red232</strain>
    </source>
</reference>
<dbReference type="Pfam" id="PF00676">
    <property type="entry name" value="E1_dh"/>
    <property type="match status" value="1"/>
</dbReference>
<keyword evidence="10" id="KW-1185">Reference proteome</keyword>
<dbReference type="InterPro" id="IPR042179">
    <property type="entry name" value="KGD_C_sf"/>
</dbReference>
<feature type="compositionally biased region" description="Basic and acidic residues" evidence="7">
    <location>
        <begin position="128"/>
        <end position="142"/>
    </location>
</feature>
<dbReference type="Gene3D" id="3.40.50.970">
    <property type="match status" value="1"/>
</dbReference>
<dbReference type="SMART" id="SM00861">
    <property type="entry name" value="Transket_pyr"/>
    <property type="match status" value="1"/>
</dbReference>
<evidence type="ECO:0000256" key="1">
    <source>
        <dbReference type="ARBA" id="ARBA00001964"/>
    </source>
</evidence>
<keyword evidence="6" id="KW-0786">Thiamine pyrophosphate</keyword>
<gene>
    <name evidence="9" type="primary">sucA</name>
    <name evidence="9" type="ORF">AMOR_34500</name>
</gene>
<dbReference type="Gene3D" id="1.10.287.1150">
    <property type="entry name" value="TPP helical domain"/>
    <property type="match status" value="1"/>
</dbReference>
<feature type="compositionally biased region" description="Basic and acidic residues" evidence="7">
    <location>
        <begin position="933"/>
        <end position="944"/>
    </location>
</feature>
<proteinExistence type="inferred from homology"/>
<dbReference type="EMBL" id="AP025591">
    <property type="protein sequence ID" value="BDG04454.1"/>
    <property type="molecule type" value="Genomic_DNA"/>
</dbReference>
<evidence type="ECO:0000256" key="3">
    <source>
        <dbReference type="ARBA" id="ARBA00006936"/>
    </source>
</evidence>
<accession>A0ABM7WYB0</accession>
<dbReference type="Gene3D" id="3.40.50.12470">
    <property type="match status" value="1"/>
</dbReference>
<dbReference type="Gene3D" id="3.40.50.11610">
    <property type="entry name" value="Multifunctional 2-oxoglutarate metabolism enzyme, C-terminal domain"/>
    <property type="match status" value="1"/>
</dbReference>
<dbReference type="InterPro" id="IPR001017">
    <property type="entry name" value="DH_E1"/>
</dbReference>
<evidence type="ECO:0000313" key="10">
    <source>
        <dbReference type="Proteomes" id="UP001162891"/>
    </source>
</evidence>
<dbReference type="InterPro" id="IPR032106">
    <property type="entry name" value="2-oxogl_dehyd_N"/>
</dbReference>
<dbReference type="CDD" id="cd02016">
    <property type="entry name" value="TPP_E1_OGDC_like"/>
    <property type="match status" value="1"/>
</dbReference>
<dbReference type="SUPFAM" id="SSF52518">
    <property type="entry name" value="Thiamin diphosphate-binding fold (THDP-binding)"/>
    <property type="match status" value="2"/>
</dbReference>
<dbReference type="Pfam" id="PF16870">
    <property type="entry name" value="OxoGdeHyase_C"/>
    <property type="match status" value="1"/>
</dbReference>
<comment type="similarity">
    <text evidence="3">Belongs to the alpha-ketoglutarate dehydrogenase family.</text>
</comment>
<dbReference type="InterPro" id="IPR031717">
    <property type="entry name" value="ODO-1/KGD_C"/>
</dbReference>
<dbReference type="Proteomes" id="UP001162891">
    <property type="component" value="Chromosome"/>
</dbReference>
<evidence type="ECO:0000256" key="5">
    <source>
        <dbReference type="ARBA" id="ARBA00023002"/>
    </source>
</evidence>
<dbReference type="InterPro" id="IPR011603">
    <property type="entry name" value="2oxoglutarate_DH_E1"/>
</dbReference>
<feature type="domain" description="Transketolase-like pyrimidine-binding" evidence="8">
    <location>
        <begin position="589"/>
        <end position="782"/>
    </location>
</feature>
<dbReference type="PIRSF" id="PIRSF000157">
    <property type="entry name" value="Oxoglu_dh_E1"/>
    <property type="match status" value="1"/>
</dbReference>
<protein>
    <recommendedName>
        <fullName evidence="4">oxoglutarate dehydrogenase (succinyl-transferring)</fullName>
        <ecNumber evidence="4">1.2.4.2</ecNumber>
    </recommendedName>
</protein>
<comment type="function">
    <text evidence="2">E1 component of the 2-oxoglutarate dehydrogenase (OGDH) complex which catalyzes the decarboxylation of 2-oxoglutarate, the first step in the conversion of 2-oxoglutarate to succinyl-CoA and CO(2).</text>
</comment>
<dbReference type="Pfam" id="PF02779">
    <property type="entry name" value="Transket_pyr"/>
    <property type="match status" value="1"/>
</dbReference>
<dbReference type="EC" id="1.2.4.2" evidence="4"/>
<dbReference type="NCBIfam" id="TIGR00239">
    <property type="entry name" value="2oxo_dh_E1"/>
    <property type="match status" value="1"/>
</dbReference>